<dbReference type="PANTHER" id="PTHR38134:SF2">
    <property type="entry name" value="GALACTOKINASE"/>
    <property type="match status" value="1"/>
</dbReference>
<evidence type="ECO:0000313" key="2">
    <source>
        <dbReference type="Proteomes" id="UP000308730"/>
    </source>
</evidence>
<sequence length="578" mass="63182">MPAVHIVSSAPEHVFADSIALGAQYRHADIDPVVVQPVAYRVDRRKSVDVLRSFLKSKGKKIEEEKVWLENICADCVMSDAAFLGCSAANAAGLPSILITNFSFDSVYSYLSTSFIDQDESAATQQNADMLQAVPITQMDEDIPILEDELAPLVNQIIEGYRCANLLLRLPGAIPIPSFSISPSLPSPQWVDPQTKAFRAEVLSHLTSSPLEYHHHPHIPFPLSSYPLPPTPLARKIILTPLVVRSPNPEVYTPGGRKELLDSLGVPAPLQDPASTKILLISFGGQSSVFSPVEKVPSDCLMGLGLSYDGQSRYGLPEGPTHAEALSTALTEVSLNTPPKARSNTTKTDEDVVNLSKACSPIVVQRQQSQFVVAGAPPASLLTSPTQPTFVFADIATPDARRSVWLNGDLANQEEDDMLPQLFPNNSWIAIVCGVSKTWAEADGEQLPHNFFVAPKEIYMPDVTAVADVLLGKLGYGTVSECVDACTPFVYVPRPLFIEEFGLRLLLQQEGVGVELSRASYESGEWASAIEEAWQKGRARKAEKREEGETGKRREEGRVMAETIVQWIEEWKKAQVAE</sequence>
<protein>
    <submittedName>
        <fullName evidence="1">Uncharacterized protein</fullName>
    </submittedName>
</protein>
<dbReference type="Proteomes" id="UP000308730">
    <property type="component" value="Unassembled WGS sequence"/>
</dbReference>
<proteinExistence type="predicted"/>
<gene>
    <name evidence="1" type="ORF">EUX98_g4266</name>
</gene>
<evidence type="ECO:0000313" key="1">
    <source>
        <dbReference type="EMBL" id="THH29917.1"/>
    </source>
</evidence>
<reference evidence="1 2" key="1">
    <citation type="submission" date="2019-02" db="EMBL/GenBank/DDBJ databases">
        <title>Genome sequencing of the rare red list fungi Antrodiella citrinella (Flaviporus citrinellus).</title>
        <authorList>
            <person name="Buettner E."/>
            <person name="Kellner H."/>
        </authorList>
    </citation>
    <scope>NUCLEOTIDE SEQUENCE [LARGE SCALE GENOMIC DNA]</scope>
    <source>
        <strain evidence="1 2">DSM 108506</strain>
    </source>
</reference>
<dbReference type="AlphaFoldDB" id="A0A4S4MWF7"/>
<dbReference type="EMBL" id="SGPM01000101">
    <property type="protein sequence ID" value="THH29917.1"/>
    <property type="molecule type" value="Genomic_DNA"/>
</dbReference>
<dbReference type="InterPro" id="IPR053205">
    <property type="entry name" value="GHMP_kinase_L-arabinokinase"/>
</dbReference>
<keyword evidence="2" id="KW-1185">Reference proteome</keyword>
<dbReference type="Gene3D" id="3.40.50.2000">
    <property type="entry name" value="Glycogen Phosphorylase B"/>
    <property type="match status" value="1"/>
</dbReference>
<accession>A0A4S4MWF7</accession>
<organism evidence="1 2">
    <name type="scientific">Antrodiella citrinella</name>
    <dbReference type="NCBI Taxonomy" id="2447956"/>
    <lineage>
        <taxon>Eukaryota</taxon>
        <taxon>Fungi</taxon>
        <taxon>Dikarya</taxon>
        <taxon>Basidiomycota</taxon>
        <taxon>Agaricomycotina</taxon>
        <taxon>Agaricomycetes</taxon>
        <taxon>Polyporales</taxon>
        <taxon>Steccherinaceae</taxon>
        <taxon>Antrodiella</taxon>
    </lineage>
</organism>
<dbReference type="OrthoDB" id="1684102at2759"/>
<name>A0A4S4MWF7_9APHY</name>
<dbReference type="SUPFAM" id="SSF53756">
    <property type="entry name" value="UDP-Glycosyltransferase/glycogen phosphorylase"/>
    <property type="match status" value="1"/>
</dbReference>
<comment type="caution">
    <text evidence="1">The sequence shown here is derived from an EMBL/GenBank/DDBJ whole genome shotgun (WGS) entry which is preliminary data.</text>
</comment>
<dbReference type="PANTHER" id="PTHR38134">
    <property type="entry name" value="SLR1395 PROTEIN"/>
    <property type="match status" value="1"/>
</dbReference>